<proteinExistence type="predicted"/>
<evidence type="ECO:0000313" key="1">
    <source>
        <dbReference type="EMBL" id="ESA21822.1"/>
    </source>
</evidence>
<sequence>MSDEIFILIWNFENLNNLNNLGFITKSRQSKSCLYIQRSLISENRYSIISRHLLPFSEMLALNVSIIFTKRTHRTHREHI</sequence>
<accession>U9UQ21</accession>
<protein>
    <submittedName>
        <fullName evidence="1">Uncharacterized protein</fullName>
    </submittedName>
</protein>
<gene>
    <name evidence="1" type="ORF">GLOINDRAFT_17074</name>
</gene>
<organism evidence="1">
    <name type="scientific">Rhizophagus irregularis (strain DAOM 181602 / DAOM 197198 / MUCL 43194)</name>
    <name type="common">Arbuscular mycorrhizal fungus</name>
    <name type="synonym">Glomus intraradices</name>
    <dbReference type="NCBI Taxonomy" id="747089"/>
    <lineage>
        <taxon>Eukaryota</taxon>
        <taxon>Fungi</taxon>
        <taxon>Fungi incertae sedis</taxon>
        <taxon>Mucoromycota</taxon>
        <taxon>Glomeromycotina</taxon>
        <taxon>Glomeromycetes</taxon>
        <taxon>Glomerales</taxon>
        <taxon>Glomeraceae</taxon>
        <taxon>Rhizophagus</taxon>
    </lineage>
</organism>
<dbReference type="AlphaFoldDB" id="U9UQ21"/>
<reference evidence="1" key="1">
    <citation type="submission" date="2013-07" db="EMBL/GenBank/DDBJ databases">
        <title>The genome of an arbuscular mycorrhizal fungus provides insights into the evolution of the oldest plant symbiosis.</title>
        <authorList>
            <consortium name="DOE Joint Genome Institute"/>
            <person name="Tisserant E."/>
            <person name="Malbreil M."/>
            <person name="Kuo A."/>
            <person name="Kohler A."/>
            <person name="Symeonidi A."/>
            <person name="Balestrini R."/>
            <person name="Charron P."/>
            <person name="Duensing N."/>
            <person name="Frei-dit-Frey N."/>
            <person name="Gianinazzi-Pearson V."/>
            <person name="Gilbert B."/>
            <person name="Handa Y."/>
            <person name="Hijri M."/>
            <person name="Kaul R."/>
            <person name="Kawaguchi M."/>
            <person name="Krajinski F."/>
            <person name="Lammers P."/>
            <person name="Lapierre D."/>
            <person name="Masclaux F.G."/>
            <person name="Murat C."/>
            <person name="Morin E."/>
            <person name="Ndikumana S."/>
            <person name="Pagni M."/>
            <person name="Petitpierre D."/>
            <person name="Requena N."/>
            <person name="Rosikiewicz P."/>
            <person name="Riley R."/>
            <person name="Saito K."/>
            <person name="San Clemente H."/>
            <person name="Shapiro H."/>
            <person name="van Tuinen D."/>
            <person name="Becard G."/>
            <person name="Bonfante P."/>
            <person name="Paszkowski U."/>
            <person name="Shachar-Hill Y."/>
            <person name="Young J.P."/>
            <person name="Sanders I.R."/>
            <person name="Henrissat B."/>
            <person name="Rensing S.A."/>
            <person name="Grigoriev I.V."/>
            <person name="Corradi N."/>
            <person name="Roux C."/>
            <person name="Martin F."/>
        </authorList>
    </citation>
    <scope>NUCLEOTIDE SEQUENCE</scope>
    <source>
        <strain evidence="1">DAOM 197198</strain>
    </source>
</reference>
<name>U9UQ21_RHIID</name>
<dbReference type="HOGENOM" id="CLU_2590950_0_0_1"/>
<dbReference type="EMBL" id="KI276117">
    <property type="protein sequence ID" value="ESA21822.1"/>
    <property type="molecule type" value="Genomic_DNA"/>
</dbReference>